<dbReference type="EMBL" id="BPQB01000077">
    <property type="protein sequence ID" value="GJE97783.1"/>
    <property type="molecule type" value="Genomic_DNA"/>
</dbReference>
<sequence>MAMYTRVSGINEFCVRLLPSTAPWGQSRSAASSHSTVAQARLSPHTRQQPTQHTKRAQGYKTSALTLAKSLGREKENADQSLQPD</sequence>
<keyword evidence="3" id="KW-1185">Reference proteome</keyword>
<comment type="caution">
    <text evidence="2">The sequence shown here is derived from an EMBL/GenBank/DDBJ whole genome shotgun (WGS) entry which is preliminary data.</text>
</comment>
<feature type="region of interest" description="Disordered" evidence="1">
    <location>
        <begin position="24"/>
        <end position="85"/>
    </location>
</feature>
<dbReference type="Proteomes" id="UP000703269">
    <property type="component" value="Unassembled WGS sequence"/>
</dbReference>
<name>A0A9P3LJU9_9APHY</name>
<dbReference type="AlphaFoldDB" id="A0A9P3LJU9"/>
<feature type="compositionally biased region" description="Polar residues" evidence="1">
    <location>
        <begin position="24"/>
        <end position="38"/>
    </location>
</feature>
<gene>
    <name evidence="2" type="ORF">PsYK624_140040</name>
</gene>
<evidence type="ECO:0000313" key="3">
    <source>
        <dbReference type="Proteomes" id="UP000703269"/>
    </source>
</evidence>
<accession>A0A9P3LJU9</accession>
<evidence type="ECO:0000256" key="1">
    <source>
        <dbReference type="SAM" id="MobiDB-lite"/>
    </source>
</evidence>
<evidence type="ECO:0000313" key="2">
    <source>
        <dbReference type="EMBL" id="GJE97783.1"/>
    </source>
</evidence>
<organism evidence="2 3">
    <name type="scientific">Phanerochaete sordida</name>
    <dbReference type="NCBI Taxonomy" id="48140"/>
    <lineage>
        <taxon>Eukaryota</taxon>
        <taxon>Fungi</taxon>
        <taxon>Dikarya</taxon>
        <taxon>Basidiomycota</taxon>
        <taxon>Agaricomycotina</taxon>
        <taxon>Agaricomycetes</taxon>
        <taxon>Polyporales</taxon>
        <taxon>Phanerochaetaceae</taxon>
        <taxon>Phanerochaete</taxon>
    </lineage>
</organism>
<proteinExistence type="predicted"/>
<protein>
    <submittedName>
        <fullName evidence="2">Uncharacterized protein</fullName>
    </submittedName>
</protein>
<reference evidence="2 3" key="1">
    <citation type="submission" date="2021-08" db="EMBL/GenBank/DDBJ databases">
        <title>Draft Genome Sequence of Phanerochaete sordida strain YK-624.</title>
        <authorList>
            <person name="Mori T."/>
            <person name="Dohra H."/>
            <person name="Suzuki T."/>
            <person name="Kawagishi H."/>
            <person name="Hirai H."/>
        </authorList>
    </citation>
    <scope>NUCLEOTIDE SEQUENCE [LARGE SCALE GENOMIC DNA]</scope>
    <source>
        <strain evidence="2 3">YK-624</strain>
    </source>
</reference>